<proteinExistence type="predicted"/>
<dbReference type="KEGG" id="cmet:K6K41_19340"/>
<organism evidence="1 2">
    <name type="scientific">Chenggangzhangella methanolivorans</name>
    <dbReference type="NCBI Taxonomy" id="1437009"/>
    <lineage>
        <taxon>Bacteria</taxon>
        <taxon>Pseudomonadati</taxon>
        <taxon>Pseudomonadota</taxon>
        <taxon>Alphaproteobacteria</taxon>
        <taxon>Hyphomicrobiales</taxon>
        <taxon>Methylopilaceae</taxon>
        <taxon>Chenggangzhangella</taxon>
    </lineage>
</organism>
<keyword evidence="2" id="KW-1185">Reference proteome</keyword>
<dbReference type="InterPro" id="IPR018912">
    <property type="entry name" value="DUF2478"/>
</dbReference>
<protein>
    <submittedName>
        <fullName evidence="1">DUF2478 domain-containing protein</fullName>
    </submittedName>
</protein>
<name>A0A9E6R823_9HYPH</name>
<reference evidence="1" key="1">
    <citation type="submission" date="2021-08" db="EMBL/GenBank/DDBJ databases">
        <authorList>
            <person name="Zhang H."/>
            <person name="Xu M."/>
            <person name="Yu Z."/>
            <person name="Yang L."/>
            <person name="Cai Y."/>
        </authorList>
    </citation>
    <scope>NUCLEOTIDE SEQUENCE</scope>
    <source>
        <strain evidence="1">CHL1</strain>
    </source>
</reference>
<dbReference type="AlphaFoldDB" id="A0A9E6R823"/>
<dbReference type="Pfam" id="PF10649">
    <property type="entry name" value="DUF2478"/>
    <property type="match status" value="1"/>
</dbReference>
<dbReference type="Proteomes" id="UP000825701">
    <property type="component" value="Chromosome"/>
</dbReference>
<evidence type="ECO:0000313" key="2">
    <source>
        <dbReference type="Proteomes" id="UP000825701"/>
    </source>
</evidence>
<evidence type="ECO:0000313" key="1">
    <source>
        <dbReference type="EMBL" id="QZN99009.1"/>
    </source>
</evidence>
<dbReference type="RefSeq" id="WP_261402029.1">
    <property type="nucleotide sequence ID" value="NZ_CP081869.1"/>
</dbReference>
<accession>A0A9E6R823</accession>
<sequence length="177" mass="18278">MAVRIVALQGAAGFVVQVRLAEFARARAVEGIRVAGCVEEFSGAPGQGCSGRALRDLTSGRRRIIGQDLGSGSLACQLDAVGVSDSCQDALDAIERGCDVAVLAKFGKLESERGGLVDAFAAAAARDVPIVTAVAPQFAEAWARYSGGLAAYVDPSREALETWWLTVCAPPARAAAV</sequence>
<dbReference type="EMBL" id="CP081869">
    <property type="protein sequence ID" value="QZN99009.1"/>
    <property type="molecule type" value="Genomic_DNA"/>
</dbReference>
<gene>
    <name evidence="1" type="ORF">K6K41_19340</name>
</gene>